<evidence type="ECO:0000313" key="3">
    <source>
        <dbReference type="EMBL" id="KAK3097279.1"/>
    </source>
</evidence>
<comment type="caution">
    <text evidence="3">The sequence shown here is derived from an EMBL/GenBank/DDBJ whole genome shotgun (WGS) entry which is preliminary data.</text>
</comment>
<reference evidence="3" key="1">
    <citation type="submission" date="2019-08" db="EMBL/GenBank/DDBJ databases">
        <title>The improved chromosome-level genome for the pearl oyster Pinctada fucata martensii using PacBio sequencing and Hi-C.</title>
        <authorList>
            <person name="Zheng Z."/>
        </authorList>
    </citation>
    <scope>NUCLEOTIDE SEQUENCE</scope>
    <source>
        <strain evidence="3">ZZ-2019</strain>
        <tissue evidence="3">Adductor muscle</tissue>
    </source>
</reference>
<dbReference type="InterPro" id="IPR007304">
    <property type="entry name" value="TAP46-like"/>
</dbReference>
<dbReference type="PANTHER" id="PTHR10933:SF9">
    <property type="entry name" value="IMMUNOGLOBULIN-BINDING PROTEIN 1"/>
    <property type="match status" value="1"/>
</dbReference>
<comment type="similarity">
    <text evidence="1">Belongs to the IGBP1/TAP42 family.</text>
</comment>
<dbReference type="EMBL" id="VSWD01000007">
    <property type="protein sequence ID" value="KAK3097279.1"/>
    <property type="molecule type" value="Genomic_DNA"/>
</dbReference>
<dbReference type="Gene3D" id="1.25.40.540">
    <property type="entry name" value="TAP42-like family"/>
    <property type="match status" value="1"/>
</dbReference>
<dbReference type="GO" id="GO:0051721">
    <property type="term" value="F:protein phosphatase 2A binding"/>
    <property type="evidence" value="ECO:0007669"/>
    <property type="project" value="TreeGrafter"/>
</dbReference>
<dbReference type="Pfam" id="PF04177">
    <property type="entry name" value="TAP42"/>
    <property type="match status" value="1"/>
</dbReference>
<evidence type="ECO:0000256" key="1">
    <source>
        <dbReference type="ARBA" id="ARBA00034730"/>
    </source>
</evidence>
<keyword evidence="4" id="KW-1185">Reference proteome</keyword>
<dbReference type="GO" id="GO:0005829">
    <property type="term" value="C:cytosol"/>
    <property type="evidence" value="ECO:0007669"/>
    <property type="project" value="TreeGrafter"/>
</dbReference>
<dbReference type="GO" id="GO:0035303">
    <property type="term" value="P:regulation of dephosphorylation"/>
    <property type="evidence" value="ECO:0007669"/>
    <property type="project" value="TreeGrafter"/>
</dbReference>
<dbReference type="PANTHER" id="PTHR10933">
    <property type="entry name" value="IMMUNOGLOBULIN-BINDING PROTEIN 1"/>
    <property type="match status" value="1"/>
</dbReference>
<sequence>MAESTSNLTDLFDTVWKSWETCETTEEPSNSYTVQKCLLVGLTSGEKAIRMINDLCLFSDNEDLDEVPSSELKYLLLPAFMGYFMQRRTVKDPMDREEIAKKSIVYLKDFLRNCESYGIAKINQKLLEDEESGKENQQISVPGPPGLQNQIRTREEKIKCFKEKKELDARIKELHEHMQKDHVDDEVKRDYYTSLLKQWVNSSIEDVESLQVELEMLKMRRNAIDDPKEEETQQPKPKAPIRPFIITKDMIQKSVFGAGYPSIPTVTIEEFFEQKVKEGSIQMPGPSGHSMQDWAANPEKDKEDREKEEEEKERKIEEDDPETLQKARNWDDWKDDHRRGWGNRQNMG</sequence>
<feature type="region of interest" description="Disordered" evidence="2">
    <location>
        <begin position="280"/>
        <end position="348"/>
    </location>
</feature>
<dbReference type="InterPro" id="IPR038511">
    <property type="entry name" value="TAP42/TAP46-like_sf"/>
</dbReference>
<dbReference type="AlphaFoldDB" id="A0AA88YHZ3"/>
<feature type="compositionally biased region" description="Basic and acidic residues" evidence="2">
    <location>
        <begin position="312"/>
        <end position="339"/>
    </location>
</feature>
<organism evidence="3 4">
    <name type="scientific">Pinctada imbricata</name>
    <name type="common">Atlantic pearl-oyster</name>
    <name type="synonym">Pinctada martensii</name>
    <dbReference type="NCBI Taxonomy" id="66713"/>
    <lineage>
        <taxon>Eukaryota</taxon>
        <taxon>Metazoa</taxon>
        <taxon>Spiralia</taxon>
        <taxon>Lophotrochozoa</taxon>
        <taxon>Mollusca</taxon>
        <taxon>Bivalvia</taxon>
        <taxon>Autobranchia</taxon>
        <taxon>Pteriomorphia</taxon>
        <taxon>Pterioida</taxon>
        <taxon>Pterioidea</taxon>
        <taxon>Pteriidae</taxon>
        <taxon>Pinctada</taxon>
    </lineage>
</organism>
<proteinExistence type="inferred from homology"/>
<evidence type="ECO:0008006" key="5">
    <source>
        <dbReference type="Google" id="ProtNLM"/>
    </source>
</evidence>
<accession>A0AA88YHZ3</accession>
<dbReference type="GO" id="GO:0009966">
    <property type="term" value="P:regulation of signal transduction"/>
    <property type="evidence" value="ECO:0007669"/>
    <property type="project" value="InterPro"/>
</dbReference>
<protein>
    <recommendedName>
        <fullName evidence="5">Immunoglobulin-binding protein 1</fullName>
    </recommendedName>
</protein>
<name>A0AA88YHZ3_PINIB</name>
<dbReference type="FunFam" id="1.25.40.540:FF:000003">
    <property type="entry name" value="Immunoglobulin (CD79A)-binding protein 1"/>
    <property type="match status" value="1"/>
</dbReference>
<evidence type="ECO:0000313" key="4">
    <source>
        <dbReference type="Proteomes" id="UP001186944"/>
    </source>
</evidence>
<evidence type="ECO:0000256" key="2">
    <source>
        <dbReference type="SAM" id="MobiDB-lite"/>
    </source>
</evidence>
<dbReference type="Proteomes" id="UP001186944">
    <property type="component" value="Unassembled WGS sequence"/>
</dbReference>
<gene>
    <name evidence="3" type="ORF">FSP39_008305</name>
</gene>